<proteinExistence type="predicted"/>
<dbReference type="Proteomes" id="UP000515703">
    <property type="component" value="Chromosome"/>
</dbReference>
<evidence type="ECO:0000313" key="2">
    <source>
        <dbReference type="Proteomes" id="UP000515703"/>
    </source>
</evidence>
<dbReference type="EMBL" id="AP023368">
    <property type="protein sequence ID" value="BCK00685.1"/>
    <property type="molecule type" value="Genomic_DNA"/>
</dbReference>
<gene>
    <name evidence="1" type="ORF">bsdcttw_37250</name>
</gene>
<reference evidence="1 2" key="1">
    <citation type="submission" date="2020-08" db="EMBL/GenBank/DDBJ databases">
        <title>Draft genome sequencing of an Anaerocolumna strain isolated from anoxic soil subjected to BSD treatment.</title>
        <authorList>
            <person name="Uek A."/>
            <person name="Tonouchi A."/>
        </authorList>
    </citation>
    <scope>NUCLEOTIDE SEQUENCE [LARGE SCALE GENOMIC DNA]</scope>
    <source>
        <strain evidence="1 2">CTTW</strain>
    </source>
</reference>
<organism evidence="1 2">
    <name type="scientific">Anaerocolumna chitinilytica</name>
    <dbReference type="NCBI Taxonomy" id="1727145"/>
    <lineage>
        <taxon>Bacteria</taxon>
        <taxon>Bacillati</taxon>
        <taxon>Bacillota</taxon>
        <taxon>Clostridia</taxon>
        <taxon>Lachnospirales</taxon>
        <taxon>Lachnospiraceae</taxon>
        <taxon>Anaerocolumna</taxon>
    </lineage>
</organism>
<protein>
    <submittedName>
        <fullName evidence="1">Uncharacterized protein</fullName>
    </submittedName>
</protein>
<accession>A0A7I8DTP1</accession>
<name>A0A7I8DTP1_9FIRM</name>
<keyword evidence="2" id="KW-1185">Reference proteome</keyword>
<dbReference type="KEGG" id="acht:bsdcttw_37250"/>
<dbReference type="AlphaFoldDB" id="A0A7I8DTP1"/>
<evidence type="ECO:0000313" key="1">
    <source>
        <dbReference type="EMBL" id="BCK00685.1"/>
    </source>
</evidence>
<reference evidence="1 2" key="2">
    <citation type="submission" date="2020-08" db="EMBL/GenBank/DDBJ databases">
        <authorList>
            <person name="Ueki A."/>
            <person name="Tonouchi A."/>
        </authorList>
    </citation>
    <scope>NUCLEOTIDE SEQUENCE [LARGE SCALE GENOMIC DNA]</scope>
    <source>
        <strain evidence="1 2">CTTW</strain>
    </source>
</reference>
<sequence length="54" mass="6363">MLVLIKKNDIIKKVYRLATYSDLGLNLIVDHLVLNQVDGKEQKLFDRFMKQLDD</sequence>